<dbReference type="GO" id="GO:0016740">
    <property type="term" value="F:transferase activity"/>
    <property type="evidence" value="ECO:0007669"/>
    <property type="project" value="UniProtKB-KW"/>
</dbReference>
<protein>
    <submittedName>
        <fullName evidence="3">NTP transferase domain-containing protein</fullName>
    </submittedName>
</protein>
<dbReference type="CDD" id="cd02509">
    <property type="entry name" value="GDP-M1P_Guanylyltransferase"/>
    <property type="match status" value="1"/>
</dbReference>
<organism evidence="3 4">
    <name type="scientific">Sphingomonas telluris</name>
    <dbReference type="NCBI Taxonomy" id="2907998"/>
    <lineage>
        <taxon>Bacteria</taxon>
        <taxon>Pseudomonadati</taxon>
        <taxon>Pseudomonadota</taxon>
        <taxon>Alphaproteobacteria</taxon>
        <taxon>Sphingomonadales</taxon>
        <taxon>Sphingomonadaceae</taxon>
        <taxon>Sphingomonas</taxon>
    </lineage>
</organism>
<dbReference type="Gene3D" id="3.90.550.10">
    <property type="entry name" value="Spore Coat Polysaccharide Biosynthesis Protein SpsA, Chain A"/>
    <property type="match status" value="1"/>
</dbReference>
<dbReference type="EMBL" id="JAKZHW010000001">
    <property type="protein sequence ID" value="MCH8614699.1"/>
    <property type="molecule type" value="Genomic_DNA"/>
</dbReference>
<dbReference type="RefSeq" id="WP_241445207.1">
    <property type="nucleotide sequence ID" value="NZ_JAKZHW010000001.1"/>
</dbReference>
<dbReference type="InterPro" id="IPR029044">
    <property type="entry name" value="Nucleotide-diphossugar_trans"/>
</dbReference>
<dbReference type="PANTHER" id="PTHR46390">
    <property type="entry name" value="MANNOSE-1-PHOSPHATE GUANYLYLTRANSFERASE"/>
    <property type="match status" value="1"/>
</dbReference>
<dbReference type="Proteomes" id="UP001203058">
    <property type="component" value="Unassembled WGS sequence"/>
</dbReference>
<evidence type="ECO:0000313" key="4">
    <source>
        <dbReference type="Proteomes" id="UP001203058"/>
    </source>
</evidence>
<dbReference type="InterPro" id="IPR054566">
    <property type="entry name" value="ManC/GMP-like_b-helix"/>
</dbReference>
<keyword evidence="4" id="KW-1185">Reference proteome</keyword>
<feature type="domain" description="Nucleotidyl transferase" evidence="1">
    <location>
        <begin position="7"/>
        <end position="279"/>
    </location>
</feature>
<evidence type="ECO:0000259" key="1">
    <source>
        <dbReference type="Pfam" id="PF00483"/>
    </source>
</evidence>
<dbReference type="SUPFAM" id="SSF159283">
    <property type="entry name" value="Guanosine diphospho-D-mannose pyrophosphorylase/mannose-6-phosphate isomerase linker domain"/>
    <property type="match status" value="1"/>
</dbReference>
<name>A0ABS9VIA0_9SPHN</name>
<sequence length="347" mass="37432">MGRRVRPVILAGGAGTRLWPESTPTRPKHLLEPFGSGTLLRQTIERVGDSTRFLQPILVCSETQEELNGSEGPECRLILETHPRGSAAAIALAAHLSDPEDVLLILPSDHLISDPKPLFDAVASALPAAEAGRLVTFGIKPTHAETGFGYITVGPTFEASVHEVREFVEKPQKARAEELLRSGEAFWNSGMFQFKAGAFLDELRQYAPAIHEATRASIAGASSIENRVRPDPEALKRSPSNSIDYAVMEHSHRIAVVPLDMQWSDVGSWAAVHELSPKDVDGNVAENGHAIDSRNCLIRSSGPTVVAIGVEDLVIVATPDHVLVVPRSDAQRVREAAALAEKLAKKG</sequence>
<evidence type="ECO:0000259" key="2">
    <source>
        <dbReference type="Pfam" id="PF22640"/>
    </source>
</evidence>
<keyword evidence="3" id="KW-0808">Transferase</keyword>
<dbReference type="InterPro" id="IPR049577">
    <property type="entry name" value="GMPP_N"/>
</dbReference>
<accession>A0ABS9VIA0</accession>
<comment type="caution">
    <text evidence="3">The sequence shown here is derived from an EMBL/GenBank/DDBJ whole genome shotgun (WGS) entry which is preliminary data.</text>
</comment>
<dbReference type="SUPFAM" id="SSF53448">
    <property type="entry name" value="Nucleotide-diphospho-sugar transferases"/>
    <property type="match status" value="1"/>
</dbReference>
<dbReference type="InterPro" id="IPR005835">
    <property type="entry name" value="NTP_transferase_dom"/>
</dbReference>
<dbReference type="InterPro" id="IPR051161">
    <property type="entry name" value="Mannose-6P_isomerase_type2"/>
</dbReference>
<dbReference type="Pfam" id="PF00483">
    <property type="entry name" value="NTP_transferase"/>
    <property type="match status" value="1"/>
</dbReference>
<reference evidence="3 4" key="1">
    <citation type="submission" date="2022-03" db="EMBL/GenBank/DDBJ databases">
        <authorList>
            <person name="Jo J.-H."/>
            <person name="Im W.-T."/>
        </authorList>
    </citation>
    <scope>NUCLEOTIDE SEQUENCE [LARGE SCALE GENOMIC DNA]</scope>
    <source>
        <strain evidence="3 4">SM33</strain>
    </source>
</reference>
<feature type="domain" description="MannoseP isomerase/GMP-like beta-helix" evidence="2">
    <location>
        <begin position="290"/>
        <end position="335"/>
    </location>
</feature>
<gene>
    <name evidence="3" type="ORF">LZ016_01070</name>
</gene>
<evidence type="ECO:0000313" key="3">
    <source>
        <dbReference type="EMBL" id="MCH8614699.1"/>
    </source>
</evidence>
<dbReference type="PANTHER" id="PTHR46390:SF1">
    <property type="entry name" value="MANNOSE-1-PHOSPHATE GUANYLYLTRANSFERASE"/>
    <property type="match status" value="1"/>
</dbReference>
<proteinExistence type="predicted"/>
<dbReference type="Pfam" id="PF22640">
    <property type="entry name" value="ManC_GMP_beta-helix"/>
    <property type="match status" value="1"/>
</dbReference>